<dbReference type="Pfam" id="PF13426">
    <property type="entry name" value="PAS_9"/>
    <property type="match status" value="1"/>
</dbReference>
<evidence type="ECO:0000259" key="10">
    <source>
        <dbReference type="PROSITE" id="PS50112"/>
    </source>
</evidence>
<dbReference type="SMART" id="SM00448">
    <property type="entry name" value="REC"/>
    <property type="match status" value="1"/>
</dbReference>
<dbReference type="EC" id="2.7.13.3" evidence="2"/>
<feature type="domain" description="PAS" evidence="10">
    <location>
        <begin position="491"/>
        <end position="560"/>
    </location>
</feature>
<keyword evidence="7" id="KW-0472">Membrane</keyword>
<dbReference type="InterPro" id="IPR003594">
    <property type="entry name" value="HATPase_dom"/>
</dbReference>
<dbReference type="CDD" id="cd00082">
    <property type="entry name" value="HisKA"/>
    <property type="match status" value="1"/>
</dbReference>
<evidence type="ECO:0000259" key="11">
    <source>
        <dbReference type="PROSITE" id="PS50113"/>
    </source>
</evidence>
<evidence type="ECO:0000256" key="1">
    <source>
        <dbReference type="ARBA" id="ARBA00000085"/>
    </source>
</evidence>
<dbReference type="InterPro" id="IPR013767">
    <property type="entry name" value="PAS_fold"/>
</dbReference>
<dbReference type="InterPro" id="IPR000700">
    <property type="entry name" value="PAS-assoc_C"/>
</dbReference>
<dbReference type="Gene3D" id="3.30.565.10">
    <property type="entry name" value="Histidine kinase-like ATPase, C-terminal domain"/>
    <property type="match status" value="1"/>
</dbReference>
<dbReference type="OrthoDB" id="8477070at2"/>
<evidence type="ECO:0000256" key="7">
    <source>
        <dbReference type="SAM" id="Phobius"/>
    </source>
</evidence>
<dbReference type="InterPro" id="IPR036890">
    <property type="entry name" value="HATPase_C_sf"/>
</dbReference>
<feature type="domain" description="Response regulatory" evidence="9">
    <location>
        <begin position="877"/>
        <end position="994"/>
    </location>
</feature>
<dbReference type="InterPro" id="IPR005467">
    <property type="entry name" value="His_kinase_dom"/>
</dbReference>
<dbReference type="InterPro" id="IPR036097">
    <property type="entry name" value="HisK_dim/P_sf"/>
</dbReference>
<dbReference type="Pfam" id="PF00989">
    <property type="entry name" value="PAS"/>
    <property type="match status" value="1"/>
</dbReference>
<name>A0A1N7LIU3_9PROT</name>
<dbReference type="NCBIfam" id="TIGR00229">
    <property type="entry name" value="sensory_box"/>
    <property type="match status" value="2"/>
</dbReference>
<dbReference type="PROSITE" id="PS50109">
    <property type="entry name" value="HIS_KIN"/>
    <property type="match status" value="1"/>
</dbReference>
<dbReference type="SUPFAM" id="SSF47384">
    <property type="entry name" value="Homodimeric domain of signal transducing histidine kinase"/>
    <property type="match status" value="1"/>
</dbReference>
<dbReference type="CDD" id="cd00130">
    <property type="entry name" value="PAS"/>
    <property type="match status" value="2"/>
</dbReference>
<dbReference type="SMART" id="SM00091">
    <property type="entry name" value="PAS"/>
    <property type="match status" value="2"/>
</dbReference>
<accession>A0A1N7LIU3</accession>
<dbReference type="GO" id="GO:0000155">
    <property type="term" value="F:phosphorelay sensor kinase activity"/>
    <property type="evidence" value="ECO:0007669"/>
    <property type="project" value="InterPro"/>
</dbReference>
<organism evidence="12 13">
    <name type="scientific">Insolitispirillum peregrinum</name>
    <dbReference type="NCBI Taxonomy" id="80876"/>
    <lineage>
        <taxon>Bacteria</taxon>
        <taxon>Pseudomonadati</taxon>
        <taxon>Pseudomonadota</taxon>
        <taxon>Alphaproteobacteria</taxon>
        <taxon>Rhodospirillales</taxon>
        <taxon>Novispirillaceae</taxon>
        <taxon>Insolitispirillum</taxon>
    </lineage>
</organism>
<proteinExistence type="predicted"/>
<feature type="transmembrane region" description="Helical" evidence="7">
    <location>
        <begin position="290"/>
        <end position="310"/>
    </location>
</feature>
<keyword evidence="3 6" id="KW-0597">Phosphoprotein</keyword>
<dbReference type="Pfam" id="PF00072">
    <property type="entry name" value="Response_reg"/>
    <property type="match status" value="1"/>
</dbReference>
<dbReference type="SUPFAM" id="SSF55785">
    <property type="entry name" value="PYP-like sensor domain (PAS domain)"/>
    <property type="match status" value="2"/>
</dbReference>
<dbReference type="SMART" id="SM00387">
    <property type="entry name" value="HATPase_c"/>
    <property type="match status" value="1"/>
</dbReference>
<feature type="modified residue" description="4-aspartylphosphate" evidence="6">
    <location>
        <position position="927"/>
    </location>
</feature>
<dbReference type="InterPro" id="IPR011006">
    <property type="entry name" value="CheY-like_superfamily"/>
</dbReference>
<dbReference type="InterPro" id="IPR004358">
    <property type="entry name" value="Sig_transdc_His_kin-like_C"/>
</dbReference>
<dbReference type="Gene3D" id="6.10.340.10">
    <property type="match status" value="1"/>
</dbReference>
<keyword evidence="7" id="KW-0812">Transmembrane</keyword>
<dbReference type="STRING" id="80876.SAMN05421779_103354"/>
<sequence>MSFPAPPRFTGSNPLSLRRAVLLATLLLAILSCFAFFLAATQIVSHSLQDEAVENLRSTTLQARDRVERQLRTHFRDAAAAAIFLQRSDLSPDVIATTLTLFRNAFQEQPWISVTSPDGIIRHANPKFLEGASVVQRPWFKGAQSVPYMGAAQDAEQRSVSPIAGQNMPLIDFAFPLRTPEQTLAGVFSVHLGWAWANDALRPFENNGRYTILIVDSEGQIIQGPHDRLGSLLSHSLPAQDGTLWESPGGILSAIAHAPPAQHQPGLRWSVVLEAQKADIFALISPLQKALFMVSGGIILLAIIAAILLARYLARPIEMLESAIRDGQDIPPCSQFRETASLSRSFADLLSRLHSERNAIETLVQQRTAELQDLLRTVDAHSIISMTDASGTIAYCNDQFCQSSGYDRTELLGQSHRLLKSGRHSPQFYQDLWESLLQGKIWQGVLCNKSKTGQLYWLQTTICPTHSDDTTGIRYISIHTDITRMMEAQRQLEIFRRIIEATDEGVSILDSNGRYLYGNPARERMTGFTNDDLGNNTISWVWTDDTEPLHREICSALARGQSWRGLLPVRRKDGSSFISASNLGVITEEHSGAQFIFNVFQDHTQELARTRALEEAHHHAVEASKAKSTFLSNMSHELRTPLNAILGFAQLMLSNPKVPVTDLQRRQLNYILKGGEHLLSLINEVLDLAKIEAGKMSLSVEPTALGTVVQEALVLASRYIENAAVTVDCQDPATMPCIMADPTRAKQVVVNLLSNAAKYNRPNGIIRLFGEYHDSHYRLVIEDCGFGIPAEKQAQLFQPFSRLGAELSDIEGTGVGLALSKTLMEIMHGQIGFNSIAGQGSRFWLEFQLPTQPDTTSAPSLLPGADLSQHAIDADGLTLYIEDNPANIALMELMFSEFTRLSLAVAQTGAAGLEMAERLRPALIILDINLPDMSGLEVLTRLKQRPDLCRIPVIVLTADATPQTRQRAEMAGCSAFLSKPVNLSELTARIQSLVKQAEKSPA</sequence>
<dbReference type="PANTHER" id="PTHR43047:SF72">
    <property type="entry name" value="OSMOSENSING HISTIDINE PROTEIN KINASE SLN1"/>
    <property type="match status" value="1"/>
</dbReference>
<dbReference type="InterPro" id="IPR000014">
    <property type="entry name" value="PAS"/>
</dbReference>
<dbReference type="AlphaFoldDB" id="A0A1N7LIU3"/>
<dbReference type="SUPFAM" id="SSF55874">
    <property type="entry name" value="ATPase domain of HSP90 chaperone/DNA topoisomerase II/histidine kinase"/>
    <property type="match status" value="1"/>
</dbReference>
<dbReference type="GO" id="GO:0005886">
    <property type="term" value="C:plasma membrane"/>
    <property type="evidence" value="ECO:0007669"/>
    <property type="project" value="TreeGrafter"/>
</dbReference>
<dbReference type="Gene3D" id="1.10.287.130">
    <property type="match status" value="1"/>
</dbReference>
<dbReference type="PROSITE" id="PS50113">
    <property type="entry name" value="PAC"/>
    <property type="match status" value="1"/>
</dbReference>
<reference evidence="12 13" key="1">
    <citation type="submission" date="2017-01" db="EMBL/GenBank/DDBJ databases">
        <authorList>
            <person name="Mah S.A."/>
            <person name="Swanson W.J."/>
            <person name="Moy G.W."/>
            <person name="Vacquier V.D."/>
        </authorList>
    </citation>
    <scope>NUCLEOTIDE SEQUENCE [LARGE SCALE GENOMIC DNA]</scope>
    <source>
        <strain evidence="12 13">DSM 11589</strain>
    </source>
</reference>
<evidence type="ECO:0000256" key="2">
    <source>
        <dbReference type="ARBA" id="ARBA00012438"/>
    </source>
</evidence>
<dbReference type="Proteomes" id="UP000185678">
    <property type="component" value="Unassembled WGS sequence"/>
</dbReference>
<dbReference type="Pfam" id="PF02518">
    <property type="entry name" value="HATPase_c"/>
    <property type="match status" value="1"/>
</dbReference>
<dbReference type="PROSITE" id="PS50110">
    <property type="entry name" value="RESPONSE_REGULATORY"/>
    <property type="match status" value="1"/>
</dbReference>
<feature type="domain" description="PAS" evidence="10">
    <location>
        <begin position="367"/>
        <end position="415"/>
    </location>
</feature>
<dbReference type="InterPro" id="IPR003661">
    <property type="entry name" value="HisK_dim/P_dom"/>
</dbReference>
<dbReference type="Gene3D" id="3.40.50.2300">
    <property type="match status" value="1"/>
</dbReference>
<dbReference type="EMBL" id="FTOA01000003">
    <property type="protein sequence ID" value="SIS73732.1"/>
    <property type="molecule type" value="Genomic_DNA"/>
</dbReference>
<keyword evidence="13" id="KW-1185">Reference proteome</keyword>
<evidence type="ECO:0000259" key="8">
    <source>
        <dbReference type="PROSITE" id="PS50109"/>
    </source>
</evidence>
<evidence type="ECO:0000256" key="3">
    <source>
        <dbReference type="ARBA" id="ARBA00022553"/>
    </source>
</evidence>
<comment type="catalytic activity">
    <reaction evidence="1">
        <text>ATP + protein L-histidine = ADP + protein N-phospho-L-histidine.</text>
        <dbReference type="EC" id="2.7.13.3"/>
    </reaction>
</comment>
<dbReference type="InterPro" id="IPR035965">
    <property type="entry name" value="PAS-like_dom_sf"/>
</dbReference>
<dbReference type="Gene3D" id="3.30.450.20">
    <property type="entry name" value="PAS domain"/>
    <property type="match status" value="3"/>
</dbReference>
<evidence type="ECO:0000259" key="9">
    <source>
        <dbReference type="PROSITE" id="PS50110"/>
    </source>
</evidence>
<evidence type="ECO:0000313" key="12">
    <source>
        <dbReference type="EMBL" id="SIS73732.1"/>
    </source>
</evidence>
<dbReference type="InterPro" id="IPR001789">
    <property type="entry name" value="Sig_transdc_resp-reg_receiver"/>
</dbReference>
<dbReference type="GO" id="GO:0006355">
    <property type="term" value="P:regulation of DNA-templated transcription"/>
    <property type="evidence" value="ECO:0007669"/>
    <property type="project" value="InterPro"/>
</dbReference>
<dbReference type="SMART" id="SM00388">
    <property type="entry name" value="HisKA"/>
    <property type="match status" value="1"/>
</dbReference>
<feature type="domain" description="PAC" evidence="11">
    <location>
        <begin position="440"/>
        <end position="494"/>
    </location>
</feature>
<evidence type="ECO:0000313" key="13">
    <source>
        <dbReference type="Proteomes" id="UP000185678"/>
    </source>
</evidence>
<feature type="domain" description="Histidine kinase" evidence="8">
    <location>
        <begin position="633"/>
        <end position="851"/>
    </location>
</feature>
<gene>
    <name evidence="12" type="ORF">SAMN05421779_103354</name>
</gene>
<dbReference type="PRINTS" id="PR00344">
    <property type="entry name" value="BCTRLSENSOR"/>
</dbReference>
<keyword evidence="4" id="KW-0808">Transferase</keyword>
<dbReference type="PROSITE" id="PS50112">
    <property type="entry name" value="PAS"/>
    <property type="match status" value="2"/>
</dbReference>
<dbReference type="Pfam" id="PF00512">
    <property type="entry name" value="HisKA"/>
    <property type="match status" value="1"/>
</dbReference>
<evidence type="ECO:0000256" key="6">
    <source>
        <dbReference type="PROSITE-ProRule" id="PRU00169"/>
    </source>
</evidence>
<protein>
    <recommendedName>
        <fullName evidence="2">histidine kinase</fullName>
        <ecNumber evidence="2">2.7.13.3</ecNumber>
    </recommendedName>
</protein>
<dbReference type="GO" id="GO:0009927">
    <property type="term" value="F:histidine phosphotransfer kinase activity"/>
    <property type="evidence" value="ECO:0007669"/>
    <property type="project" value="TreeGrafter"/>
</dbReference>
<evidence type="ECO:0000256" key="5">
    <source>
        <dbReference type="ARBA" id="ARBA00022777"/>
    </source>
</evidence>
<dbReference type="PANTHER" id="PTHR43047">
    <property type="entry name" value="TWO-COMPONENT HISTIDINE PROTEIN KINASE"/>
    <property type="match status" value="1"/>
</dbReference>
<evidence type="ECO:0000256" key="4">
    <source>
        <dbReference type="ARBA" id="ARBA00022679"/>
    </source>
</evidence>
<keyword evidence="5" id="KW-0418">Kinase</keyword>
<keyword evidence="7" id="KW-1133">Transmembrane helix</keyword>
<dbReference type="SUPFAM" id="SSF52172">
    <property type="entry name" value="CheY-like"/>
    <property type="match status" value="1"/>
</dbReference>